<organism evidence="2 3">
    <name type="scientific">Pseudoclavibacter helvolus</name>
    <dbReference type="NCBI Taxonomy" id="255205"/>
    <lineage>
        <taxon>Bacteria</taxon>
        <taxon>Bacillati</taxon>
        <taxon>Actinomycetota</taxon>
        <taxon>Actinomycetes</taxon>
        <taxon>Micrococcales</taxon>
        <taxon>Microbacteriaceae</taxon>
        <taxon>Pseudoclavibacter</taxon>
    </lineage>
</organism>
<dbReference type="Gene3D" id="3.30.2010.20">
    <property type="match status" value="1"/>
</dbReference>
<protein>
    <recommendedName>
        <fullName evidence="4">Metallopeptidase family protein</fullName>
    </recommendedName>
</protein>
<dbReference type="RefSeq" id="WP_183624157.1">
    <property type="nucleotide sequence ID" value="NZ_CZJS01000059.1"/>
</dbReference>
<comment type="caution">
    <text evidence="2">The sequence shown here is derived from an EMBL/GenBank/DDBJ whole genome shotgun (WGS) entry which is preliminary data.</text>
</comment>
<dbReference type="InterPro" id="IPR038555">
    <property type="entry name" value="Zincin_1_sf"/>
</dbReference>
<evidence type="ECO:0008006" key="4">
    <source>
        <dbReference type="Google" id="ProtNLM"/>
    </source>
</evidence>
<dbReference type="AlphaFoldDB" id="A0A7W4YG03"/>
<feature type="region of interest" description="Disordered" evidence="1">
    <location>
        <begin position="1"/>
        <end position="31"/>
    </location>
</feature>
<dbReference type="EMBL" id="JACHWJ010000002">
    <property type="protein sequence ID" value="MBB2957395.1"/>
    <property type="molecule type" value="Genomic_DNA"/>
</dbReference>
<dbReference type="Proteomes" id="UP000545286">
    <property type="component" value="Unassembled WGS sequence"/>
</dbReference>
<proteinExistence type="predicted"/>
<gene>
    <name evidence="2" type="ORF">FHX72_001532</name>
</gene>
<sequence>MPRRRREKKSENARRQARPERGLARGRHGRGIRSSVAGPYLPMLTGRVVRFENHVADAMNYLRAANPERLANVQVDIANVPKTLQHADGMDRWHVEAPNRIILYRVAIDRLARLHCEDPVHYRMLVERCVLQAVAELLGSDPWDIAPERFGDE</sequence>
<keyword evidence="3" id="KW-1185">Reference proteome</keyword>
<reference evidence="2 3" key="1">
    <citation type="submission" date="2020-08" db="EMBL/GenBank/DDBJ databases">
        <title>Sequencing the genomes of 1000 actinobacteria strains.</title>
        <authorList>
            <person name="Klenk H.-P."/>
        </authorList>
    </citation>
    <scope>NUCLEOTIDE SEQUENCE [LARGE SCALE GENOMIC DNA]</scope>
    <source>
        <strain evidence="2 3">DSM 20419</strain>
    </source>
</reference>
<evidence type="ECO:0000313" key="3">
    <source>
        <dbReference type="Proteomes" id="UP000545286"/>
    </source>
</evidence>
<name>A0A7W4YG03_9MICO</name>
<accession>A0A7W4YG03</accession>
<feature type="compositionally biased region" description="Basic and acidic residues" evidence="1">
    <location>
        <begin position="8"/>
        <end position="23"/>
    </location>
</feature>
<evidence type="ECO:0000313" key="2">
    <source>
        <dbReference type="EMBL" id="MBB2957395.1"/>
    </source>
</evidence>
<evidence type="ECO:0000256" key="1">
    <source>
        <dbReference type="SAM" id="MobiDB-lite"/>
    </source>
</evidence>
<dbReference type="SUPFAM" id="SSF55486">
    <property type="entry name" value="Metalloproteases ('zincins'), catalytic domain"/>
    <property type="match status" value="1"/>
</dbReference>